<evidence type="ECO:0000313" key="3">
    <source>
        <dbReference type="Proteomes" id="UP000075312"/>
    </source>
</evidence>
<dbReference type="RefSeq" id="WP_062142285.1">
    <property type="nucleotide sequence ID" value="NZ_JAMYZR010000051.1"/>
</dbReference>
<protein>
    <submittedName>
        <fullName evidence="2">ROK family protein</fullName>
    </submittedName>
</protein>
<gene>
    <name evidence="1" type="ORF">AD952_08680</name>
    <name evidence="2" type="ORF">NKW54_14455</name>
</gene>
<dbReference type="Pfam" id="PF00480">
    <property type="entry name" value="ROK"/>
    <property type="match status" value="1"/>
</dbReference>
<dbReference type="GO" id="GO:0004396">
    <property type="term" value="F:hexokinase activity"/>
    <property type="evidence" value="ECO:0007669"/>
    <property type="project" value="TreeGrafter"/>
</dbReference>
<evidence type="ECO:0000313" key="2">
    <source>
        <dbReference type="EMBL" id="MCP1247130.1"/>
    </source>
</evidence>
<dbReference type="PANTHER" id="PTHR18964:SF174">
    <property type="entry name" value="D-ALLOSE KINASE-RELATED"/>
    <property type="match status" value="1"/>
</dbReference>
<dbReference type="EMBL" id="LHZY01000023">
    <property type="protein sequence ID" value="KXV71487.1"/>
    <property type="molecule type" value="Genomic_DNA"/>
</dbReference>
<dbReference type="PATRIC" id="fig|178900.6.peg.1365"/>
<dbReference type="Proteomes" id="UP000075312">
    <property type="component" value="Unassembled WGS sequence"/>
</dbReference>
<dbReference type="PROSITE" id="PS01125">
    <property type="entry name" value="ROK"/>
    <property type="match status" value="1"/>
</dbReference>
<sequence>MSDYRLGIDVGGTKVEIAALDSTGEILLRHRVANPGNYDDLLVTLRDLVEEGRGRTNRTATVGVGIPGAIDSRTMRVKNANATWLNGQTFGKDLEQVLGCPVKVENDANCFALSEAVDGAAAGRKIVFGVILGSGVGGGFVINGEPVTGLHHIAGEWGHIPLPWVREDEFPMPKCFCGNEGCLERFLCGPALAASWKGEGQRCADGIEAAAAAGDVAAIKALDTYVDRLGRACALVINMVDPDAIVLGGGVSNLKTIYTRVPEVMKKYAITPECRTELLKNQHGDSSGVRGAAWLWGK</sequence>
<reference evidence="2 4" key="2">
    <citation type="submission" date="2022-06" db="EMBL/GenBank/DDBJ databases">
        <title>Acetobacer genomes from food samples.</title>
        <authorList>
            <person name="Sombolestani A."/>
        </authorList>
    </citation>
    <scope>NUCLEOTIDE SEQUENCE [LARGE SCALE GENOMIC DNA]</scope>
    <source>
        <strain evidence="2 4">R-83281</strain>
    </source>
</reference>
<dbReference type="SUPFAM" id="SSF53067">
    <property type="entry name" value="Actin-like ATPase domain"/>
    <property type="match status" value="1"/>
</dbReference>
<comment type="caution">
    <text evidence="1">The sequence shown here is derived from an EMBL/GenBank/DDBJ whole genome shotgun (WGS) entry which is preliminary data.</text>
</comment>
<evidence type="ECO:0000313" key="4">
    <source>
        <dbReference type="Proteomes" id="UP001523543"/>
    </source>
</evidence>
<reference evidence="1 3" key="1">
    <citation type="submission" date="2015-06" db="EMBL/GenBank/DDBJ databases">
        <title>Improved classification and identification of acetic acid bacteria using matrix-assisted laser desorption/ionization time-of-flight mass spectrometry; Gluconobacter nephelii and Gluconobacter uchimurae are later heterotypic synonyms of Gluconobacter japonicus and Gluconobacter oxydans, respectively.</title>
        <authorList>
            <person name="Li L."/>
            <person name="Cleenwerck I."/>
            <person name="De Vuyst L."/>
            <person name="Vandamme P."/>
        </authorList>
    </citation>
    <scope>NUCLEOTIDE SEQUENCE [LARGE SCALE GENOMIC DNA]</scope>
    <source>
        <strain evidence="1 3">LMG 1608</strain>
    </source>
</reference>
<dbReference type="Proteomes" id="UP001523543">
    <property type="component" value="Unassembled WGS sequence"/>
</dbReference>
<dbReference type="Gene3D" id="3.30.420.40">
    <property type="match status" value="2"/>
</dbReference>
<dbReference type="InterPro" id="IPR043129">
    <property type="entry name" value="ATPase_NBD"/>
</dbReference>
<dbReference type="PANTHER" id="PTHR18964">
    <property type="entry name" value="ROK (REPRESSOR, ORF, KINASE) FAMILY"/>
    <property type="match status" value="1"/>
</dbReference>
<dbReference type="InterPro" id="IPR000600">
    <property type="entry name" value="ROK"/>
</dbReference>
<name>A0A149UU41_9PROT</name>
<proteinExistence type="predicted"/>
<dbReference type="InterPro" id="IPR049874">
    <property type="entry name" value="ROK_cs"/>
</dbReference>
<evidence type="ECO:0000313" key="1">
    <source>
        <dbReference type="EMBL" id="KXV71487.1"/>
    </source>
</evidence>
<organism evidence="1 3">
    <name type="scientific">Acetobacter cerevisiae</name>
    <dbReference type="NCBI Taxonomy" id="178900"/>
    <lineage>
        <taxon>Bacteria</taxon>
        <taxon>Pseudomonadati</taxon>
        <taxon>Pseudomonadota</taxon>
        <taxon>Alphaproteobacteria</taxon>
        <taxon>Acetobacterales</taxon>
        <taxon>Acetobacteraceae</taxon>
        <taxon>Acetobacter</taxon>
    </lineage>
</organism>
<dbReference type="AlphaFoldDB" id="A0A149UU41"/>
<dbReference type="EMBL" id="JAMYZR010000051">
    <property type="protein sequence ID" value="MCP1247130.1"/>
    <property type="molecule type" value="Genomic_DNA"/>
</dbReference>
<dbReference type="CDD" id="cd24066">
    <property type="entry name" value="ASKHA_NBD_ROK_EcFRK-like"/>
    <property type="match status" value="1"/>
</dbReference>
<keyword evidence="4" id="KW-1185">Reference proteome</keyword>
<accession>A0A149UU41</accession>